<proteinExistence type="predicted"/>
<comment type="caution">
    <text evidence="2">The sequence shown here is derived from an EMBL/GenBank/DDBJ whole genome shotgun (WGS) entry which is preliminary data.</text>
</comment>
<dbReference type="CDD" id="cd06588">
    <property type="entry name" value="PhnB_like"/>
    <property type="match status" value="1"/>
</dbReference>
<dbReference type="Gene3D" id="3.10.180.10">
    <property type="entry name" value="2,3-Dihydroxybiphenyl 1,2-Dioxygenase, domain 1"/>
    <property type="match status" value="1"/>
</dbReference>
<dbReference type="SUPFAM" id="SSF54593">
    <property type="entry name" value="Glyoxalase/Bleomycin resistance protein/Dihydroxybiphenyl dioxygenase"/>
    <property type="match status" value="1"/>
</dbReference>
<dbReference type="Proteomes" id="UP000702425">
    <property type="component" value="Unassembled WGS sequence"/>
</dbReference>
<dbReference type="Pfam" id="PF06983">
    <property type="entry name" value="3-dmu-9_3-mt"/>
    <property type="match status" value="1"/>
</dbReference>
<protein>
    <recommendedName>
        <fullName evidence="1">PhnB-like domain-containing protein</fullName>
    </recommendedName>
</protein>
<organism evidence="2 3">
    <name type="scientific">Microcoleus asticus IPMA8</name>
    <dbReference type="NCBI Taxonomy" id="2563858"/>
    <lineage>
        <taxon>Bacteria</taxon>
        <taxon>Bacillati</taxon>
        <taxon>Cyanobacteriota</taxon>
        <taxon>Cyanophyceae</taxon>
        <taxon>Oscillatoriophycideae</taxon>
        <taxon>Oscillatoriales</taxon>
        <taxon>Microcoleaceae</taxon>
        <taxon>Microcoleus</taxon>
        <taxon>Microcoleus asticus</taxon>
    </lineage>
</organism>
<dbReference type="InterPro" id="IPR028973">
    <property type="entry name" value="PhnB-like"/>
</dbReference>
<dbReference type="PANTHER" id="PTHR33990">
    <property type="entry name" value="PROTEIN YJDN-RELATED"/>
    <property type="match status" value="1"/>
</dbReference>
<accession>A0ABX2D1U1</accession>
<gene>
    <name evidence="2" type="ORF">E5S67_03554</name>
</gene>
<keyword evidence="3" id="KW-1185">Reference proteome</keyword>
<dbReference type="InterPro" id="IPR029068">
    <property type="entry name" value="Glyas_Bleomycin-R_OHBP_Dase"/>
</dbReference>
<reference evidence="2 3" key="1">
    <citation type="journal article" date="2020" name="Sci. Rep.">
        <title>A novel cyanobacterial geosmin producer, revising GeoA distribution and dispersion patterns in Bacteria.</title>
        <authorList>
            <person name="Churro C."/>
            <person name="Semedo-Aguiar A.P."/>
            <person name="Silva A.D."/>
            <person name="Pereira-Leal J.B."/>
            <person name="Leite R.B."/>
        </authorList>
    </citation>
    <scope>NUCLEOTIDE SEQUENCE [LARGE SCALE GENOMIC DNA]</scope>
    <source>
        <strain evidence="2 3">IPMA8</strain>
    </source>
</reference>
<feature type="domain" description="PhnB-like" evidence="1">
    <location>
        <begin position="5"/>
        <end position="130"/>
    </location>
</feature>
<dbReference type="EMBL" id="SRRZ01000065">
    <property type="protein sequence ID" value="NQE35818.1"/>
    <property type="molecule type" value="Genomic_DNA"/>
</dbReference>
<sequence length="136" mass="15475">MQSNTYLFFDGECKAAFKFYEQCLGGKIDGMMTYGDAPMSEEIPSEQRDRIMHANLTVGEMVLMGSDTPPDSFNKPQGFSVNLQFDDLVEAERIFQKLAENGTVKMPFQETFWSTRFGMLVDRFGTPWMINVQPAT</sequence>
<evidence type="ECO:0000259" key="1">
    <source>
        <dbReference type="Pfam" id="PF06983"/>
    </source>
</evidence>
<name>A0ABX2D1U1_9CYAN</name>
<evidence type="ECO:0000313" key="3">
    <source>
        <dbReference type="Proteomes" id="UP000702425"/>
    </source>
</evidence>
<dbReference type="PANTHER" id="PTHR33990:SF1">
    <property type="entry name" value="PROTEIN YJDN"/>
    <property type="match status" value="1"/>
</dbReference>
<evidence type="ECO:0000313" key="2">
    <source>
        <dbReference type="EMBL" id="NQE35818.1"/>
    </source>
</evidence>